<feature type="domain" description="Pesticidal crystal protein Cry1Aa" evidence="2">
    <location>
        <begin position="215"/>
        <end position="265"/>
    </location>
</feature>
<gene>
    <name evidence="3" type="ORF">PCORN_18901</name>
</gene>
<organism evidence="3 4">
    <name type="scientific">Listeria cornellensis FSL F6-0969</name>
    <dbReference type="NCBI Taxonomy" id="1265820"/>
    <lineage>
        <taxon>Bacteria</taxon>
        <taxon>Bacillati</taxon>
        <taxon>Bacillota</taxon>
        <taxon>Bacilli</taxon>
        <taxon>Bacillales</taxon>
        <taxon>Listeriaceae</taxon>
        <taxon>Listeria</taxon>
    </lineage>
</organism>
<accession>W7BGR2</accession>
<evidence type="ECO:0000313" key="3">
    <source>
        <dbReference type="EMBL" id="EUJ24000.1"/>
    </source>
</evidence>
<feature type="region of interest" description="Disordered" evidence="1">
    <location>
        <begin position="83"/>
        <end position="105"/>
    </location>
</feature>
<proteinExistence type="predicted"/>
<dbReference type="RefSeq" id="WP_036082650.1">
    <property type="nucleotide sequence ID" value="NZ_AODE01000058.1"/>
</dbReference>
<dbReference type="PATRIC" id="fig|1265820.5.peg.3722"/>
<evidence type="ECO:0000256" key="1">
    <source>
        <dbReference type="SAM" id="MobiDB-lite"/>
    </source>
</evidence>
<dbReference type="Proteomes" id="UP000019254">
    <property type="component" value="Unassembled WGS sequence"/>
</dbReference>
<evidence type="ECO:0000259" key="2">
    <source>
        <dbReference type="Pfam" id="PF18449"/>
    </source>
</evidence>
<feature type="compositionally biased region" description="Polar residues" evidence="1">
    <location>
        <begin position="83"/>
        <end position="92"/>
    </location>
</feature>
<dbReference type="OrthoDB" id="2365827at2"/>
<dbReference type="Gene3D" id="2.60.120.260">
    <property type="entry name" value="Galactose-binding domain-like"/>
    <property type="match status" value="1"/>
</dbReference>
<dbReference type="Pfam" id="PF18449">
    <property type="entry name" value="Endotoxin_C2"/>
    <property type="match status" value="1"/>
</dbReference>
<dbReference type="EMBL" id="AODE01000058">
    <property type="protein sequence ID" value="EUJ24000.1"/>
    <property type="molecule type" value="Genomic_DNA"/>
</dbReference>
<evidence type="ECO:0000313" key="4">
    <source>
        <dbReference type="Proteomes" id="UP000019254"/>
    </source>
</evidence>
<protein>
    <recommendedName>
        <fullName evidence="2">Pesticidal crystal protein Cry1Aa domain-containing protein</fullName>
    </recommendedName>
</protein>
<dbReference type="InterPro" id="IPR054544">
    <property type="entry name" value="Pest_crys_Cry1Aa_dom-IV"/>
</dbReference>
<keyword evidence="4" id="KW-1185">Reference proteome</keyword>
<sequence length="268" mass="28222">MVRKNMKKVISTLAIASILGTTVVTPLNVLSTKGYAAEEVHVASETAGISNPNLFNTSLERDINNTFKYWSFTPNGLNFSGATPNKVTSNSGARVETTGEGNLSMSHPIGESNLSAYQIISTEIGKEYSISADYSQVGYQNGPLRLTATTIGISLIGQADFGGASGFAKLTFIAKDTSTRVGISIMAPGSRSVRSAILNNITLVKTGDQMAKDGLEAAETSVKDLFNNGDVTGTIKDTTDQAAIDKAQKAVDAVTDATKKAALQKKSR</sequence>
<name>W7BGR2_9LIST</name>
<dbReference type="STRING" id="1265820.PCORN_18901"/>
<dbReference type="AlphaFoldDB" id="W7BGR2"/>
<reference evidence="3 4" key="1">
    <citation type="journal article" date="2014" name="Int. J. Syst. Evol. Microbiol.">
        <title>Listeria floridensis sp. nov., Listeria aquatica sp. nov., Listeria cornellensis sp. nov., Listeria riparia sp. nov. and Listeria grandensis sp. nov., from agricultural and natural environments.</title>
        <authorList>
            <person name="den Bakker H.C."/>
            <person name="Warchocki S."/>
            <person name="Wright E.M."/>
            <person name="Allred A.F."/>
            <person name="Ahlstrom C."/>
            <person name="Manuel C.S."/>
            <person name="Stasiewicz M.J."/>
            <person name="Burrell A."/>
            <person name="Roof S."/>
            <person name="Strawn L."/>
            <person name="Fortes E.D."/>
            <person name="Nightingale K.K."/>
            <person name="Kephart D."/>
            <person name="Wiedmann M."/>
        </authorList>
    </citation>
    <scope>NUCLEOTIDE SEQUENCE [LARGE SCALE GENOMIC DNA]</scope>
    <source>
        <strain evidence="4">FSL F6-969</strain>
    </source>
</reference>
<comment type="caution">
    <text evidence="3">The sequence shown here is derived from an EMBL/GenBank/DDBJ whole genome shotgun (WGS) entry which is preliminary data.</text>
</comment>